<feature type="compositionally biased region" description="Basic and acidic residues" evidence="1">
    <location>
        <begin position="740"/>
        <end position="762"/>
    </location>
</feature>
<name>A0A3N5CPZ4_9SPHN</name>
<gene>
    <name evidence="2" type="ORF">EG799_05300</name>
</gene>
<dbReference type="AlphaFoldDB" id="A0A3N5CPZ4"/>
<evidence type="ECO:0000313" key="2">
    <source>
        <dbReference type="EMBL" id="RPF71093.1"/>
    </source>
</evidence>
<evidence type="ECO:0008006" key="4">
    <source>
        <dbReference type="Google" id="ProtNLM"/>
    </source>
</evidence>
<organism evidence="2 3">
    <name type="scientific">Aurantiacibacter spongiae</name>
    <dbReference type="NCBI Taxonomy" id="2488860"/>
    <lineage>
        <taxon>Bacteria</taxon>
        <taxon>Pseudomonadati</taxon>
        <taxon>Pseudomonadota</taxon>
        <taxon>Alphaproteobacteria</taxon>
        <taxon>Sphingomonadales</taxon>
        <taxon>Erythrobacteraceae</taxon>
        <taxon>Aurantiacibacter</taxon>
    </lineage>
</organism>
<evidence type="ECO:0000256" key="1">
    <source>
        <dbReference type="SAM" id="MobiDB-lite"/>
    </source>
</evidence>
<evidence type="ECO:0000313" key="3">
    <source>
        <dbReference type="Proteomes" id="UP000275232"/>
    </source>
</evidence>
<proteinExistence type="predicted"/>
<feature type="region of interest" description="Disordered" evidence="1">
    <location>
        <begin position="660"/>
        <end position="773"/>
    </location>
</feature>
<feature type="compositionally biased region" description="Basic and acidic residues" evidence="1">
    <location>
        <begin position="675"/>
        <end position="689"/>
    </location>
</feature>
<accession>A0A3N5CPZ4</accession>
<dbReference type="EMBL" id="RPFZ01000001">
    <property type="protein sequence ID" value="RPF71093.1"/>
    <property type="molecule type" value="Genomic_DNA"/>
</dbReference>
<keyword evidence="3" id="KW-1185">Reference proteome</keyword>
<comment type="caution">
    <text evidence="2">The sequence shown here is derived from an EMBL/GenBank/DDBJ whole genome shotgun (WGS) entry which is preliminary data.</text>
</comment>
<dbReference type="Proteomes" id="UP000275232">
    <property type="component" value="Unassembled WGS sequence"/>
</dbReference>
<reference evidence="2 3" key="1">
    <citation type="submission" date="2018-11" db="EMBL/GenBank/DDBJ databases">
        <title>Erythrobacter spongiae sp. nov., isolated from a marine sponge.</title>
        <authorList>
            <person name="Zhuang L."/>
            <person name="Luo L."/>
        </authorList>
    </citation>
    <scope>NUCLEOTIDE SEQUENCE [LARGE SCALE GENOMIC DNA]</scope>
    <source>
        <strain evidence="2 3">HN-E23</strain>
    </source>
</reference>
<dbReference type="OrthoDB" id="5287589at2"/>
<protein>
    <recommendedName>
        <fullName evidence="4">Integrase catalytic domain-containing protein</fullName>
    </recommendedName>
</protein>
<dbReference type="RefSeq" id="WP_123879208.1">
    <property type="nucleotide sequence ID" value="NZ_RPFZ01000001.1"/>
</dbReference>
<sequence>MDTTPLPVTPGRTFFWQEKKFVYVGRILDDLLHIDDEVGRPLLVTDEATGLEAYPDPAWFLHELISDRIRIPTSKTECQQRLQRFLHLDMIACATRDPASFVRWKWGRAAAEAALPQSEPKADAFVAANHPLPLPKLSWLHGNRSLTTKLLRLLQVRPSGRSVMRAAKKYRRYNGAIGAFVNQSGRLPGESQLPDRVDRLVNAVVEIYWRDHELSDKEMAGALAVRFWDLLDQAGHGDIGASPPSFEAVRNRINRAETRANWARRYGVVAAEKKFAPSGEPIEVTRPFERIYFDATEFRHYTTFSDEWGEIAGKMKGIYAMDVFSQYVFEPSIFCGNLRPQMARIALMNVLGPRHVDKEDIRSKDRSALIYGIGELLMYDNDKAILPPSSVPGMSTIATTELAAAYHSDAKSILENFFKFPKAKVRGLKGLVMAPRQKRDPRIDPAVEANVTRAEYKAMLEQGRHAWNTTPKTCLNGWTPEEVMLAHIGSFGLPALSPRELHRHLADHPGGRFALTTDGLVYDNVHYRWNPDGTAETLDNNHHAHPFRQRLQDTAKCMVPIRVWNGDIDMIEVLDETTGKYHPMWSTDPEYTGGLSRWEHHHYRDMLKMAGRGPATDRSRIRAKSKQEVLKKFDSLLDELAIRDRAVPMGLIESEEMREAQLAAGTAGAGPVSPHHREARVPDEGREDVPTPPPQSRSTDRKGRPRSKPLKRAEDYGTASTATHTRPGTRPGIRVPGGNTRREGFMFDEREDTRDGQEDGKEAAGPPDGTPDP</sequence>